<comment type="caution">
    <text evidence="1">The sequence shown here is derived from an EMBL/GenBank/DDBJ whole genome shotgun (WGS) entry which is preliminary data.</text>
</comment>
<accession>A0A948TKX6</accession>
<evidence type="ECO:0000313" key="1">
    <source>
        <dbReference type="EMBL" id="MBU3855144.1"/>
    </source>
</evidence>
<sequence length="250" mass="28966">MKIVIAPEFQNLKNEIQDISALFNSAKGVIVYEGRNSIRNFNIQGVPVTIKRFKRVNPAQQVAYTFFKSTKAERAYRYAAIFRERGICTPQEIAYIEDYEHGLFTTGYFVSTTCPDPPAFPTLVPEKDFDKQLAEDLIGHVIHMHDKGIIHGDLNLGNFLFRKNQESGHYSFTVIDINRSKFYESLPDKDTCIKNLSTLTHRRDLFSFMISAYAEKRNWPVADTLNKATAYLEELEARHERKERIKNLFK</sequence>
<dbReference type="Pfam" id="PF06293">
    <property type="entry name" value="Kdo"/>
    <property type="match status" value="1"/>
</dbReference>
<reference evidence="1" key="2">
    <citation type="submission" date="2021-04" db="EMBL/GenBank/DDBJ databases">
        <authorList>
            <person name="Gilroy R."/>
        </authorList>
    </citation>
    <scope>NUCLEOTIDE SEQUENCE</scope>
    <source>
        <strain evidence="1">8470</strain>
    </source>
</reference>
<name>A0A948TKX6_9BACT</name>
<dbReference type="SUPFAM" id="SSF56112">
    <property type="entry name" value="Protein kinase-like (PK-like)"/>
    <property type="match status" value="1"/>
</dbReference>
<reference evidence="1" key="1">
    <citation type="journal article" date="2021" name="PeerJ">
        <title>Extensive microbial diversity within the chicken gut microbiome revealed by metagenomics and culture.</title>
        <authorList>
            <person name="Gilroy R."/>
            <person name="Ravi A."/>
            <person name="Getino M."/>
            <person name="Pursley I."/>
            <person name="Horton D.L."/>
            <person name="Alikhan N.F."/>
            <person name="Baker D."/>
            <person name="Gharbi K."/>
            <person name="Hall N."/>
            <person name="Watson M."/>
            <person name="Adriaenssens E.M."/>
            <person name="Foster-Nyarko E."/>
            <person name="Jarju S."/>
            <person name="Secka A."/>
            <person name="Antonio M."/>
            <person name="Oren A."/>
            <person name="Chaudhuri R.R."/>
            <person name="La Ragione R."/>
            <person name="Hildebrand F."/>
            <person name="Pallen M.J."/>
        </authorList>
    </citation>
    <scope>NUCLEOTIDE SEQUENCE</scope>
    <source>
        <strain evidence="1">8470</strain>
    </source>
</reference>
<proteinExistence type="predicted"/>
<gene>
    <name evidence="1" type="ORF">H9928_01040</name>
</gene>
<evidence type="ECO:0008006" key="3">
    <source>
        <dbReference type="Google" id="ProtNLM"/>
    </source>
</evidence>
<organism evidence="1 2">
    <name type="scientific">Candidatus Phocaeicola excrementipullorum</name>
    <dbReference type="NCBI Taxonomy" id="2838731"/>
    <lineage>
        <taxon>Bacteria</taxon>
        <taxon>Pseudomonadati</taxon>
        <taxon>Bacteroidota</taxon>
        <taxon>Bacteroidia</taxon>
        <taxon>Bacteroidales</taxon>
        <taxon>Bacteroidaceae</taxon>
        <taxon>Phocaeicola</taxon>
    </lineage>
</organism>
<dbReference type="EMBL" id="JAHLFJ010000012">
    <property type="protein sequence ID" value="MBU3855144.1"/>
    <property type="molecule type" value="Genomic_DNA"/>
</dbReference>
<dbReference type="Gene3D" id="1.10.510.10">
    <property type="entry name" value="Transferase(Phosphotransferase) domain 1"/>
    <property type="match status" value="1"/>
</dbReference>
<dbReference type="Proteomes" id="UP000784286">
    <property type="component" value="Unassembled WGS sequence"/>
</dbReference>
<protein>
    <recommendedName>
        <fullName evidence="3">Lipopolysaccharide kinase (Kdo/WaaP) family protein</fullName>
    </recommendedName>
</protein>
<dbReference type="InterPro" id="IPR011009">
    <property type="entry name" value="Kinase-like_dom_sf"/>
</dbReference>
<evidence type="ECO:0000313" key="2">
    <source>
        <dbReference type="Proteomes" id="UP000784286"/>
    </source>
</evidence>
<dbReference type="AlphaFoldDB" id="A0A948TKX6"/>